<evidence type="ECO:0000256" key="8">
    <source>
        <dbReference type="NCBIfam" id="TIGR00188"/>
    </source>
</evidence>
<keyword evidence="4 7" id="KW-0255">Endonuclease</keyword>
<protein>
    <recommendedName>
        <fullName evidence="7 8">Ribonuclease P protein component</fullName>
        <shortName evidence="7">RNase P protein</shortName>
        <shortName evidence="7">RNaseP protein</shortName>
        <ecNumber evidence="7 8">3.1.26.5</ecNumber>
    </recommendedName>
    <alternativeName>
        <fullName evidence="7">Protein C5</fullName>
    </alternativeName>
</protein>
<dbReference type="OrthoDB" id="1524972at2"/>
<evidence type="ECO:0000256" key="3">
    <source>
        <dbReference type="ARBA" id="ARBA00022722"/>
    </source>
</evidence>
<evidence type="ECO:0000313" key="9">
    <source>
        <dbReference type="EMBL" id="TKS57463.1"/>
    </source>
</evidence>
<dbReference type="InterPro" id="IPR014721">
    <property type="entry name" value="Ribsml_uS5_D2-typ_fold_subgr"/>
</dbReference>
<dbReference type="NCBIfam" id="TIGR00188">
    <property type="entry name" value="rnpA"/>
    <property type="match status" value="1"/>
</dbReference>
<dbReference type="GO" id="GO:0030677">
    <property type="term" value="C:ribonuclease P complex"/>
    <property type="evidence" value="ECO:0007669"/>
    <property type="project" value="TreeGrafter"/>
</dbReference>
<dbReference type="Pfam" id="PF00825">
    <property type="entry name" value="Ribonuclease_P"/>
    <property type="match status" value="1"/>
</dbReference>
<keyword evidence="3 7" id="KW-0540">Nuclease</keyword>
<evidence type="ECO:0000256" key="2">
    <source>
        <dbReference type="ARBA" id="ARBA00022694"/>
    </source>
</evidence>
<dbReference type="PROSITE" id="PS00648">
    <property type="entry name" value="RIBONUCLEASE_P"/>
    <property type="match status" value="1"/>
</dbReference>
<dbReference type="InterPro" id="IPR020539">
    <property type="entry name" value="RNase_P_CS"/>
</dbReference>
<keyword evidence="10" id="KW-1185">Reference proteome</keyword>
<evidence type="ECO:0000256" key="4">
    <source>
        <dbReference type="ARBA" id="ARBA00022759"/>
    </source>
</evidence>
<dbReference type="EC" id="3.1.26.5" evidence="7 8"/>
<dbReference type="EMBL" id="SWMU01000001">
    <property type="protein sequence ID" value="TKS57463.1"/>
    <property type="molecule type" value="Genomic_DNA"/>
</dbReference>
<dbReference type="Gene3D" id="3.30.230.10">
    <property type="match status" value="1"/>
</dbReference>
<dbReference type="SUPFAM" id="SSF54211">
    <property type="entry name" value="Ribosomal protein S5 domain 2-like"/>
    <property type="match status" value="1"/>
</dbReference>
<evidence type="ECO:0000256" key="6">
    <source>
        <dbReference type="ARBA" id="ARBA00022884"/>
    </source>
</evidence>
<dbReference type="RefSeq" id="WP_138931164.1">
    <property type="nucleotide sequence ID" value="NZ_SWMU01000001.1"/>
</dbReference>
<comment type="subunit">
    <text evidence="7">Consists of a catalytic RNA component (M1 or rnpB) and a protein subunit.</text>
</comment>
<comment type="similarity">
    <text evidence="7">Belongs to the RnpA family.</text>
</comment>
<organism evidence="9 10">
    <name type="scientific">Mesohalobacter halotolerans</name>
    <dbReference type="NCBI Taxonomy" id="1883405"/>
    <lineage>
        <taxon>Bacteria</taxon>
        <taxon>Pseudomonadati</taxon>
        <taxon>Bacteroidota</taxon>
        <taxon>Flavobacteriia</taxon>
        <taxon>Flavobacteriales</taxon>
        <taxon>Flavobacteriaceae</taxon>
        <taxon>Mesohalobacter</taxon>
    </lineage>
</organism>
<dbReference type="PANTHER" id="PTHR33992">
    <property type="entry name" value="RIBONUCLEASE P PROTEIN COMPONENT"/>
    <property type="match status" value="1"/>
</dbReference>
<name>A0A4U5TTK2_9FLAO</name>
<dbReference type="GO" id="GO:0004526">
    <property type="term" value="F:ribonuclease P activity"/>
    <property type="evidence" value="ECO:0007669"/>
    <property type="project" value="UniProtKB-UniRule"/>
</dbReference>
<evidence type="ECO:0000256" key="1">
    <source>
        <dbReference type="ARBA" id="ARBA00002663"/>
    </source>
</evidence>
<comment type="function">
    <text evidence="1 7">RNaseP catalyzes the removal of the 5'-leader sequence from pre-tRNA to produce the mature 5'-terminus. It can also cleave other RNA substrates such as 4.5S RNA. The protein component plays an auxiliary but essential role in vivo by binding to the 5'-leader sequence and broadening the substrate specificity of the ribozyme.</text>
</comment>
<dbReference type="GO" id="GO:0000049">
    <property type="term" value="F:tRNA binding"/>
    <property type="evidence" value="ECO:0007669"/>
    <property type="project" value="UniProtKB-UniRule"/>
</dbReference>
<dbReference type="GO" id="GO:0042781">
    <property type="term" value="F:3'-tRNA processing endoribonuclease activity"/>
    <property type="evidence" value="ECO:0007669"/>
    <property type="project" value="TreeGrafter"/>
</dbReference>
<keyword evidence="6 7" id="KW-0694">RNA-binding</keyword>
<comment type="caution">
    <text evidence="9">The sequence shown here is derived from an EMBL/GenBank/DDBJ whole genome shotgun (WGS) entry which is preliminary data.</text>
</comment>
<dbReference type="InterPro" id="IPR020568">
    <property type="entry name" value="Ribosomal_Su5_D2-typ_SF"/>
</dbReference>
<evidence type="ECO:0000256" key="7">
    <source>
        <dbReference type="HAMAP-Rule" id="MF_00227"/>
    </source>
</evidence>
<evidence type="ECO:0000256" key="5">
    <source>
        <dbReference type="ARBA" id="ARBA00022801"/>
    </source>
</evidence>
<sequence length="117" mass="14092">MNYKFPKSEKLRLKRHIERLFKSGKTTKNSPLSLKYLKFEESGTNLCGVSVPKRKFKKAVDRNRIKRQMREAYRLHKHLIVKDKTHFHMMFVYSTSEKLTYQEVEKALITLLKEMTR</sequence>
<comment type="catalytic activity">
    <reaction evidence="7">
        <text>Endonucleolytic cleavage of RNA, removing 5'-extranucleotides from tRNA precursor.</text>
        <dbReference type="EC" id="3.1.26.5"/>
    </reaction>
</comment>
<dbReference type="HAMAP" id="MF_00227">
    <property type="entry name" value="RNase_P"/>
    <property type="match status" value="1"/>
</dbReference>
<gene>
    <name evidence="7 9" type="primary">rnpA</name>
    <name evidence="9" type="ORF">FCN74_03335</name>
</gene>
<accession>A0A4U5TTK2</accession>
<reference evidence="9 10" key="1">
    <citation type="submission" date="2019-04" db="EMBL/GenBank/DDBJ databases">
        <title>Psychroflexus halotolerans sp. nov., isolated from a marine solar saltern.</title>
        <authorList>
            <person name="Feng X."/>
        </authorList>
    </citation>
    <scope>NUCLEOTIDE SEQUENCE [LARGE SCALE GENOMIC DNA]</scope>
    <source>
        <strain evidence="9 10">WDS2C27</strain>
    </source>
</reference>
<keyword evidence="5 7" id="KW-0378">Hydrolase</keyword>
<dbReference type="Proteomes" id="UP000306552">
    <property type="component" value="Unassembled WGS sequence"/>
</dbReference>
<dbReference type="InterPro" id="IPR000100">
    <property type="entry name" value="RNase_P"/>
</dbReference>
<evidence type="ECO:0000313" key="10">
    <source>
        <dbReference type="Proteomes" id="UP000306552"/>
    </source>
</evidence>
<dbReference type="GO" id="GO:0001682">
    <property type="term" value="P:tRNA 5'-leader removal"/>
    <property type="evidence" value="ECO:0007669"/>
    <property type="project" value="UniProtKB-UniRule"/>
</dbReference>
<dbReference type="AlphaFoldDB" id="A0A4U5TTK2"/>
<keyword evidence="2 7" id="KW-0819">tRNA processing</keyword>
<dbReference type="PANTHER" id="PTHR33992:SF1">
    <property type="entry name" value="RIBONUCLEASE P PROTEIN COMPONENT"/>
    <property type="match status" value="1"/>
</dbReference>
<proteinExistence type="inferred from homology"/>